<dbReference type="RefSeq" id="WP_342372841.1">
    <property type="nucleotide sequence ID" value="NZ_CP115965.1"/>
</dbReference>
<sequence>MEQFDLRTTAAFLGEGWSSAELAGAVRAEELDKIRRGVYGPRGHRDAAARHALEAAAACVVRHSDSVVSHTSAAVLHGLPVRRAALAEVDLTRWGPEHGKKQAGIRLHRTRVEEDEVVEIGGVRVTSLERTLVDLGRVEPYEWGVVAADAALRRQADPAVLTDYAARGNRVPGNRRLLAVLDFADPLAESPLESMSRVSLARTDLPKPVLQHQVLDATGTWVATGDFGWPQCSLIGEADGKGKYVDDPGRGRTAADVIELEKQRDHLIEGCDWWVIHWGWALACDHVALGARSRRAFRWRGSMVA</sequence>
<proteinExistence type="predicted"/>
<evidence type="ECO:0000313" key="2">
    <source>
        <dbReference type="Proteomes" id="UP001434337"/>
    </source>
</evidence>
<protein>
    <recommendedName>
        <fullName evidence="3">Transcriptional regulator, AbiEi antitoxin, Type IV TA system</fullName>
    </recommendedName>
</protein>
<reference evidence="1 2" key="1">
    <citation type="journal article" date="2023" name="Environ Microbiome">
        <title>A coral-associated actinobacterium mitigates coral bleaching under heat stress.</title>
        <authorList>
            <person name="Li J."/>
            <person name="Zou Y."/>
            <person name="Li Q."/>
            <person name="Zhang J."/>
            <person name="Bourne D.G."/>
            <person name="Lyu Y."/>
            <person name="Liu C."/>
            <person name="Zhang S."/>
        </authorList>
    </citation>
    <scope>NUCLEOTIDE SEQUENCE [LARGE SCALE GENOMIC DNA]</scope>
    <source>
        <strain evidence="1 2">SCSIO 13291</strain>
    </source>
</reference>
<gene>
    <name evidence="1" type="ORF">PCC79_01870</name>
</gene>
<organism evidence="1 2">
    <name type="scientific">Propioniciclava soli</name>
    <dbReference type="NCBI Taxonomy" id="2775081"/>
    <lineage>
        <taxon>Bacteria</taxon>
        <taxon>Bacillati</taxon>
        <taxon>Actinomycetota</taxon>
        <taxon>Actinomycetes</taxon>
        <taxon>Propionibacteriales</taxon>
        <taxon>Propionibacteriaceae</taxon>
        <taxon>Propioniciclava</taxon>
    </lineage>
</organism>
<evidence type="ECO:0000313" key="1">
    <source>
        <dbReference type="EMBL" id="WZW98983.1"/>
    </source>
</evidence>
<dbReference type="EMBL" id="CP115965">
    <property type="protein sequence ID" value="WZW98983.1"/>
    <property type="molecule type" value="Genomic_DNA"/>
</dbReference>
<keyword evidence="2" id="KW-1185">Reference proteome</keyword>
<evidence type="ECO:0008006" key="3">
    <source>
        <dbReference type="Google" id="ProtNLM"/>
    </source>
</evidence>
<dbReference type="Proteomes" id="UP001434337">
    <property type="component" value="Chromosome"/>
</dbReference>
<name>A0ABZ3C8Z4_9ACTN</name>
<accession>A0ABZ3C8Z4</accession>